<protein>
    <submittedName>
        <fullName evidence="4">Ribosomal protein S18 acetylase RimI</fullName>
    </submittedName>
</protein>
<dbReference type="OrthoDB" id="5292888at2"/>
<dbReference type="PROSITE" id="PS51186">
    <property type="entry name" value="GNAT"/>
    <property type="match status" value="1"/>
</dbReference>
<accession>A0A1I5M3W0</accession>
<dbReference type="STRING" id="1121869.SAMN03084138_01158"/>
<dbReference type="InterPro" id="IPR017255">
    <property type="entry name" value="AcTrfase_GNAT_prd"/>
</dbReference>
<proteinExistence type="predicted"/>
<keyword evidence="2" id="KW-0012">Acyltransferase</keyword>
<keyword evidence="4" id="KW-0689">Ribosomal protein</keyword>
<evidence type="ECO:0000256" key="1">
    <source>
        <dbReference type="ARBA" id="ARBA00022679"/>
    </source>
</evidence>
<keyword evidence="1" id="KW-0808">Transferase</keyword>
<dbReference type="SUPFAM" id="SSF55729">
    <property type="entry name" value="Acyl-CoA N-acyltransferases (Nat)"/>
    <property type="match status" value="1"/>
</dbReference>
<name>A0A1I5M3W0_9GAMM</name>
<dbReference type="PIRSF" id="PIRSF037663">
    <property type="entry name" value="Acetyltransf_GNAT_prd"/>
    <property type="match status" value="1"/>
</dbReference>
<dbReference type="Gene3D" id="3.40.630.30">
    <property type="match status" value="1"/>
</dbReference>
<dbReference type="InterPro" id="IPR050832">
    <property type="entry name" value="Bact_Acetyltransf"/>
</dbReference>
<dbReference type="EMBL" id="FOWR01000007">
    <property type="protein sequence ID" value="SFP04318.1"/>
    <property type="molecule type" value="Genomic_DNA"/>
</dbReference>
<organism evidence="4 5">
    <name type="scientific">Enterovibrio norvegicus DSM 15893</name>
    <dbReference type="NCBI Taxonomy" id="1121869"/>
    <lineage>
        <taxon>Bacteria</taxon>
        <taxon>Pseudomonadati</taxon>
        <taxon>Pseudomonadota</taxon>
        <taxon>Gammaproteobacteria</taxon>
        <taxon>Vibrionales</taxon>
        <taxon>Vibrionaceae</taxon>
        <taxon>Enterovibrio</taxon>
    </lineage>
</organism>
<dbReference type="GeneID" id="35872133"/>
<dbReference type="RefSeq" id="WP_017011139.1">
    <property type="nucleotide sequence ID" value="NZ_FOWR01000007.1"/>
</dbReference>
<dbReference type="InterPro" id="IPR000182">
    <property type="entry name" value="GNAT_dom"/>
</dbReference>
<feature type="domain" description="N-acetyltransferase" evidence="3">
    <location>
        <begin position="3"/>
        <end position="167"/>
    </location>
</feature>
<sequence>MAVTLRKAQRDDVDEIASIHVDSWKAAFTGRMPHNYIESYTLPRRVTEWHQLLTNNAETVVVAESGGRVIGFLSFKISQTHENAIELSKLYLCPSAYGKGVGSLLMNYLEKEVASHHVHQITLYVLDNNDAAIRFYTKQGFAFAEGAVSTEFEGEVIIDLLMIKHCSI</sequence>
<evidence type="ECO:0000313" key="5">
    <source>
        <dbReference type="Proteomes" id="UP000182692"/>
    </source>
</evidence>
<dbReference type="InterPro" id="IPR016181">
    <property type="entry name" value="Acyl_CoA_acyltransferase"/>
</dbReference>
<evidence type="ECO:0000313" key="4">
    <source>
        <dbReference type="EMBL" id="SFP04318.1"/>
    </source>
</evidence>
<dbReference type="CDD" id="cd04301">
    <property type="entry name" value="NAT_SF"/>
    <property type="match status" value="1"/>
</dbReference>
<dbReference type="Proteomes" id="UP000182692">
    <property type="component" value="Unassembled WGS sequence"/>
</dbReference>
<dbReference type="GO" id="GO:0016747">
    <property type="term" value="F:acyltransferase activity, transferring groups other than amino-acyl groups"/>
    <property type="evidence" value="ECO:0007669"/>
    <property type="project" value="InterPro"/>
</dbReference>
<dbReference type="PANTHER" id="PTHR43877">
    <property type="entry name" value="AMINOALKYLPHOSPHONATE N-ACETYLTRANSFERASE-RELATED-RELATED"/>
    <property type="match status" value="1"/>
</dbReference>
<dbReference type="AlphaFoldDB" id="A0A1I5M3W0"/>
<dbReference type="GO" id="GO:0005840">
    <property type="term" value="C:ribosome"/>
    <property type="evidence" value="ECO:0007669"/>
    <property type="project" value="UniProtKB-KW"/>
</dbReference>
<keyword evidence="4" id="KW-0687">Ribonucleoprotein</keyword>
<reference evidence="4 5" key="1">
    <citation type="submission" date="2016-10" db="EMBL/GenBank/DDBJ databases">
        <authorList>
            <person name="de Groot N.N."/>
        </authorList>
    </citation>
    <scope>NUCLEOTIDE SEQUENCE [LARGE SCALE GENOMIC DNA]</scope>
    <source>
        <strain evidence="4 5">DSM 15893</strain>
    </source>
</reference>
<gene>
    <name evidence="4" type="ORF">SAMN03084138_01158</name>
</gene>
<evidence type="ECO:0000259" key="3">
    <source>
        <dbReference type="PROSITE" id="PS51186"/>
    </source>
</evidence>
<evidence type="ECO:0000256" key="2">
    <source>
        <dbReference type="ARBA" id="ARBA00023315"/>
    </source>
</evidence>
<dbReference type="Pfam" id="PF00583">
    <property type="entry name" value="Acetyltransf_1"/>
    <property type="match status" value="1"/>
</dbReference>